<sequence length="197" mass="21747">MKNGQQNLIGNSESPNPRFAEKVLDPASLSASLLTVWQGVNPVQIDSMVSELKQQTEAIHNDDLSRVEAMLIAQAHTLDGLFAKLSSRAFTANQIEVMERYLRLALKSQSQARATLQTLAEIKLPRQVAFVRQANIGNQVQVNNGDANPRARKKENAPNEVLEKNYGKRMDSRTSGTTGSADSTSPPMGTEYRPKKR</sequence>
<dbReference type="STRING" id="472181.SAMN05216271_3584"/>
<dbReference type="EMBL" id="LT629763">
    <property type="protein sequence ID" value="SDT09924.1"/>
    <property type="molecule type" value="Genomic_DNA"/>
</dbReference>
<dbReference type="RefSeq" id="WP_172830670.1">
    <property type="nucleotide sequence ID" value="NZ_LT629763.1"/>
</dbReference>
<evidence type="ECO:0000313" key="3">
    <source>
        <dbReference type="Proteomes" id="UP000243413"/>
    </source>
</evidence>
<reference evidence="3" key="1">
    <citation type="submission" date="2016-10" db="EMBL/GenBank/DDBJ databases">
        <authorList>
            <person name="Varghese N."/>
            <person name="Submissions S."/>
        </authorList>
    </citation>
    <scope>NUCLEOTIDE SEQUENCE [LARGE SCALE GENOMIC DNA]</scope>
    <source>
        <strain evidence="3">JCM 14963</strain>
    </source>
</reference>
<gene>
    <name evidence="2" type="ORF">SAMN05216271_3584</name>
</gene>
<dbReference type="Proteomes" id="UP000243413">
    <property type="component" value="Chromosome I"/>
</dbReference>
<organism evidence="2 3">
    <name type="scientific">Halopseudomonas sabulinigri</name>
    <dbReference type="NCBI Taxonomy" id="472181"/>
    <lineage>
        <taxon>Bacteria</taxon>
        <taxon>Pseudomonadati</taxon>
        <taxon>Pseudomonadota</taxon>
        <taxon>Gammaproteobacteria</taxon>
        <taxon>Pseudomonadales</taxon>
        <taxon>Pseudomonadaceae</taxon>
        <taxon>Halopseudomonas</taxon>
    </lineage>
</organism>
<feature type="region of interest" description="Disordered" evidence="1">
    <location>
        <begin position="141"/>
        <end position="197"/>
    </location>
</feature>
<evidence type="ECO:0000256" key="1">
    <source>
        <dbReference type="SAM" id="MobiDB-lite"/>
    </source>
</evidence>
<name>A0A1H1XL26_9GAMM</name>
<feature type="compositionally biased region" description="Basic and acidic residues" evidence="1">
    <location>
        <begin position="154"/>
        <end position="172"/>
    </location>
</feature>
<feature type="compositionally biased region" description="Low complexity" evidence="1">
    <location>
        <begin position="173"/>
        <end position="185"/>
    </location>
</feature>
<evidence type="ECO:0000313" key="2">
    <source>
        <dbReference type="EMBL" id="SDT09924.1"/>
    </source>
</evidence>
<proteinExistence type="predicted"/>
<dbReference type="AlphaFoldDB" id="A0A1H1XL26"/>
<protein>
    <submittedName>
        <fullName evidence="2">Uncharacterized protein</fullName>
    </submittedName>
</protein>
<accession>A0A1H1XL26</accession>